<evidence type="ECO:0000256" key="1">
    <source>
        <dbReference type="ARBA" id="ARBA00022723"/>
    </source>
</evidence>
<evidence type="ECO:0000256" key="3">
    <source>
        <dbReference type="ARBA" id="ARBA00022833"/>
    </source>
</evidence>
<feature type="compositionally biased region" description="Basic and acidic residues" evidence="4">
    <location>
        <begin position="386"/>
        <end position="395"/>
    </location>
</feature>
<feature type="region of interest" description="Disordered" evidence="4">
    <location>
        <begin position="385"/>
        <end position="406"/>
    </location>
</feature>
<dbReference type="KEGG" id="cqu:CpipJ_CPIJ001651"/>
<dbReference type="InterPro" id="IPR007588">
    <property type="entry name" value="Znf_FLYWCH"/>
</dbReference>
<accession>B0W3A7</accession>
<evidence type="ECO:0000259" key="5">
    <source>
        <dbReference type="Pfam" id="PF04500"/>
    </source>
</evidence>
<organism>
    <name type="scientific">Culex quinquefasciatus</name>
    <name type="common">Southern house mosquito</name>
    <name type="synonym">Culex pungens</name>
    <dbReference type="NCBI Taxonomy" id="7176"/>
    <lineage>
        <taxon>Eukaryota</taxon>
        <taxon>Metazoa</taxon>
        <taxon>Ecdysozoa</taxon>
        <taxon>Arthropoda</taxon>
        <taxon>Hexapoda</taxon>
        <taxon>Insecta</taxon>
        <taxon>Pterygota</taxon>
        <taxon>Neoptera</taxon>
        <taxon>Endopterygota</taxon>
        <taxon>Diptera</taxon>
        <taxon>Nematocera</taxon>
        <taxon>Culicoidea</taxon>
        <taxon>Culicidae</taxon>
        <taxon>Culicinae</taxon>
        <taxon>Culicini</taxon>
        <taxon>Culex</taxon>
        <taxon>Culex</taxon>
    </lineage>
</organism>
<evidence type="ECO:0000256" key="2">
    <source>
        <dbReference type="ARBA" id="ARBA00022771"/>
    </source>
</evidence>
<keyword evidence="3" id="KW-0862">Zinc</keyword>
<evidence type="ECO:0000313" key="8">
    <source>
        <dbReference type="Proteomes" id="UP000002320"/>
    </source>
</evidence>
<evidence type="ECO:0000313" key="7">
    <source>
        <dbReference type="EnsemblMetazoa" id="CPIJ001651-PA"/>
    </source>
</evidence>
<dbReference type="InParanoid" id="B0W3A7"/>
<evidence type="ECO:0000256" key="4">
    <source>
        <dbReference type="SAM" id="MobiDB-lite"/>
    </source>
</evidence>
<feature type="domain" description="FLYWCH-type" evidence="5">
    <location>
        <begin position="77"/>
        <end position="137"/>
    </location>
</feature>
<proteinExistence type="predicted"/>
<dbReference type="EnsemblMetazoa" id="CPIJ001651-RA">
    <property type="protein sequence ID" value="CPIJ001651-PA"/>
    <property type="gene ID" value="CPIJ001651"/>
</dbReference>
<gene>
    <name evidence="7" type="primary">6032619</name>
    <name evidence="6" type="ORF">CpipJ_CPIJ001651</name>
</gene>
<dbReference type="AlphaFoldDB" id="B0W3A7"/>
<evidence type="ECO:0000313" key="6">
    <source>
        <dbReference type="EMBL" id="EDS31250.1"/>
    </source>
</evidence>
<dbReference type="Proteomes" id="UP000002320">
    <property type="component" value="Unassembled WGS sequence"/>
</dbReference>
<dbReference type="Pfam" id="PF04500">
    <property type="entry name" value="FLYWCH"/>
    <property type="match status" value="3"/>
</dbReference>
<feature type="domain" description="FLYWCH-type" evidence="5">
    <location>
        <begin position="214"/>
        <end position="279"/>
    </location>
</feature>
<dbReference type="EMBL" id="DS231831">
    <property type="protein sequence ID" value="EDS31250.1"/>
    <property type="molecule type" value="Genomic_DNA"/>
</dbReference>
<dbReference type="GO" id="GO:0008270">
    <property type="term" value="F:zinc ion binding"/>
    <property type="evidence" value="ECO:0007669"/>
    <property type="project" value="UniProtKB-KW"/>
</dbReference>
<feature type="domain" description="FLYWCH-type" evidence="5">
    <location>
        <begin position="331"/>
        <end position="392"/>
    </location>
</feature>
<keyword evidence="1" id="KW-0479">Metal-binding</keyword>
<name>B0W3A7_CULQU</name>
<dbReference type="VEuPathDB" id="VectorBase:CPIJ001651"/>
<reference evidence="6" key="1">
    <citation type="submission" date="2007-03" db="EMBL/GenBank/DDBJ databases">
        <title>Annotation of Culex pipiens quinquefasciatus.</title>
        <authorList>
            <consortium name="The Broad Institute Genome Sequencing Platform"/>
            <person name="Atkinson P.W."/>
            <person name="Hemingway J."/>
            <person name="Christensen B.M."/>
            <person name="Higgs S."/>
            <person name="Kodira C."/>
            <person name="Hannick L."/>
            <person name="Megy K."/>
            <person name="O'Leary S."/>
            <person name="Pearson M."/>
            <person name="Haas B.J."/>
            <person name="Mauceli E."/>
            <person name="Wortman J.R."/>
            <person name="Lee N.H."/>
            <person name="Guigo R."/>
            <person name="Stanke M."/>
            <person name="Alvarado L."/>
            <person name="Amedeo P."/>
            <person name="Antoine C.H."/>
            <person name="Arensburger P."/>
            <person name="Bidwell S.L."/>
            <person name="Crawford M."/>
            <person name="Camaro F."/>
            <person name="Devon K."/>
            <person name="Engels R."/>
            <person name="Hammond M."/>
            <person name="Howarth C."/>
            <person name="Koehrsen M."/>
            <person name="Lawson D."/>
            <person name="Montgomery P."/>
            <person name="Nene V."/>
            <person name="Nusbaum C."/>
            <person name="Puiu D."/>
            <person name="Romero-Severson J."/>
            <person name="Severson D.W."/>
            <person name="Shumway M."/>
            <person name="Sisk P."/>
            <person name="Stolte C."/>
            <person name="Zeng Q."/>
            <person name="Eisenstadt E."/>
            <person name="Fraser-Liggett C."/>
            <person name="Strausberg R."/>
            <person name="Galagan J."/>
            <person name="Birren B."/>
            <person name="Collins F.H."/>
        </authorList>
    </citation>
    <scope>NUCLEOTIDE SEQUENCE [LARGE SCALE GENOMIC DNA]</scope>
    <source>
        <strain evidence="6">JHB</strain>
    </source>
</reference>
<dbReference type="eggNOG" id="ENOG502TA9C">
    <property type="taxonomic scope" value="Eukaryota"/>
</dbReference>
<keyword evidence="8" id="KW-1185">Reference proteome</keyword>
<reference evidence="7" key="2">
    <citation type="submission" date="2020-05" db="UniProtKB">
        <authorList>
            <consortium name="EnsemblMetazoa"/>
        </authorList>
    </citation>
    <scope>IDENTIFICATION</scope>
    <source>
        <strain evidence="7">JHB</strain>
    </source>
</reference>
<keyword evidence="2" id="KW-0863">Zinc-finger</keyword>
<dbReference type="Gene3D" id="2.20.25.240">
    <property type="match status" value="3"/>
</dbReference>
<protein>
    <submittedName>
        <fullName evidence="6 7">Modifier of mdg4</fullName>
    </submittedName>
</protein>
<sequence length="406" mass="46730">MISSIRERHCASGRLIVPALRGKFSCARTNSGRAPNGSRGRKWSLFQEATRPSTSDAPSVLHPKPIDTLLSQDTIKFIRSQKKSAQLVYRGYLYNRKLTQLNGNTTWRCVDVSKLRCKAICVTKFNRLVRAKRLHNHGHHRSRMRNKPLYDYPEDLEEYMDIYSRDPIAASQQLDVIDDGTDYKLVVRDTVEEIIEASKVEDFCIATPNRVYTFLTSRKGAIHLVQDDYVYRSNLRRSGRNKDIIYWECVHNRSNKCRGRVKSIGDLLYISNSNIQHNHDPDTIKVAAAKASGHVTLRRFSTNSLSSFLRLATSYHVSTLVLDGYCNSTQFVSSRKGKPLLLYKGHQYTLNRRRNQLGYWECVHRRSKQKSCPSRIVTENGQIKRVRGDHDHSEAEPIDYLSDPLK</sequence>
<dbReference type="HOGENOM" id="CLU_678356_0_0_1"/>